<dbReference type="Proteomes" id="UP000055048">
    <property type="component" value="Unassembled WGS sequence"/>
</dbReference>
<reference evidence="7 8" key="1">
    <citation type="submission" date="2015-01" db="EMBL/GenBank/DDBJ databases">
        <title>Evolution of Trichinella species and genotypes.</title>
        <authorList>
            <person name="Korhonen P.K."/>
            <person name="Edoardo P."/>
            <person name="Giuseppe L.R."/>
            <person name="Gasser R.B."/>
        </authorList>
    </citation>
    <scope>NUCLEOTIDE SEQUENCE [LARGE SCALE GENOMIC DNA]</scope>
    <source>
        <strain evidence="7">ISS417</strain>
    </source>
</reference>
<evidence type="ECO:0000256" key="5">
    <source>
        <dbReference type="SAM" id="MobiDB-lite"/>
    </source>
</evidence>
<keyword evidence="3" id="KW-0862">Zinc</keyword>
<protein>
    <submittedName>
        <fullName evidence="7">Zinc finger SWIM domain-containing protein 8</fullName>
    </submittedName>
</protein>
<evidence type="ECO:0000256" key="2">
    <source>
        <dbReference type="ARBA" id="ARBA00022771"/>
    </source>
</evidence>
<evidence type="ECO:0000313" key="7">
    <source>
        <dbReference type="EMBL" id="KRX46919.1"/>
    </source>
</evidence>
<dbReference type="InterPro" id="IPR048370">
    <property type="entry name" value="ZSWIM4-8_C"/>
</dbReference>
<dbReference type="GO" id="GO:0008270">
    <property type="term" value="F:zinc ion binding"/>
    <property type="evidence" value="ECO:0007669"/>
    <property type="project" value="UniProtKB-KW"/>
</dbReference>
<keyword evidence="2 4" id="KW-0863">Zinc-finger</keyword>
<accession>A0A0V0U7N5</accession>
<comment type="caution">
    <text evidence="7">The sequence shown here is derived from an EMBL/GenBank/DDBJ whole genome shotgun (WGS) entry which is preliminary data.</text>
</comment>
<feature type="compositionally biased region" description="Polar residues" evidence="5">
    <location>
        <begin position="1400"/>
        <end position="1414"/>
    </location>
</feature>
<evidence type="ECO:0000256" key="1">
    <source>
        <dbReference type="ARBA" id="ARBA00022723"/>
    </source>
</evidence>
<feature type="domain" description="SWIM-type" evidence="6">
    <location>
        <begin position="194"/>
        <end position="230"/>
    </location>
</feature>
<feature type="region of interest" description="Disordered" evidence="5">
    <location>
        <begin position="1037"/>
        <end position="1068"/>
    </location>
</feature>
<dbReference type="PANTHER" id="PTHR22619">
    <property type="entry name" value="ZINC FINGER SWIM DOMAIN CONTAINING PROTEIN 4, 5, 6"/>
    <property type="match status" value="1"/>
</dbReference>
<dbReference type="EMBL" id="JYDJ01000050">
    <property type="protein sequence ID" value="KRX46919.1"/>
    <property type="molecule type" value="Genomic_DNA"/>
</dbReference>
<evidence type="ECO:0000313" key="8">
    <source>
        <dbReference type="Proteomes" id="UP000055048"/>
    </source>
</evidence>
<sequence length="1821" mass="202182">MVMTGQLTMLEPGADLDLFDEYDQEDASWQDSERFEDDSLCSWSTRPPSSCYNYRSWSGRFYTDEFSVEESRSLFPNFRISGEKMSNTLSLVELSAKTVAKHIPFEMVENFKPPVPEQLQQRIAFWSFPENSSDIRMYACLSNGRYDEFAKGISLYDMNCIRNPMQIGFHLSAVVDMNLAYRNGYATVPDVRSYNVSVTFDRQKVILCSCTCSPKSPWCCHVIAVCLYRIYKSTQVPLRPPISESLSRLHRVQLQKFSQHLITYLPKEVLSLAQTILDELLDQNAAINAHSGAPDPTAGAAIADRGNWYFEDRPLRFNIDKILNKFCEPAPTIISDVSHLSVNTPPVSCEYQALLRPLRCHDPEGLWNLIFIVHGMFARKDRNAIALLSLITDVCLKNMYVACSWFLTNVAHSLNGSYNVVHSFYQLSSSTSNSRLSCSTSCQQFSTRYGCASLMDELVSTWEMAVLNMALTSRQRLALADKLYNYHFSIVERISAIFERYEPRMPPVFVDGMNVSAPLSISNPGMVPFIAQSFTGFKKAIQLCYLDWSDWSIPGLDMKDDMIATQRRPKSRVLLARYYQSIEFFASWKEQSKMKQQQKFSYPQHYPILFAGSSSGHTGTNQESLHSQVESELRPLRSPMLENVLQEYTQLCEIANLYHECTGRWDNEEDASSLADRLQKQSIRVTLEFVAEDLAKLDVPKDRDWVRFVRCRALHTYGYHAMAKALASYLALSMIASPPDLMKPTPPPISLARSAAGVAASSSAGASSSSNAPAASVVNNASSGRKKKKIPEMVMLIDPKTIEVTDMALDTFSRGLFLLEVFAQDPSLRELAFNLGMFLLELRRPCAVSKVLEVKLSALEAEVLSRMKQLPVNVLEMQIVRSKAEQLVRQVVAQPRCCDVLPVSLAVYIVHTLLLNSETSWLGISDDEPLGLAMAVAVLMMKSTASEVQYPLLFESLRRKRGDFLLSLLSHYKTNTDVLSIMLNAMLENNFCEIRYQTDRSGVVEAVRGGASLVDPPDTILSKVRRILYGEGNDQSFSAESSFNTGAESSSRGGSRGDRTTSENFKSSVDTLTAKVRNVSLRNDPRRPQGGWMQTDENSFDQRISVIDEPRQRYPSNYLDTTGSYYQNMRYNLANTIGTVQALNYDISVDVAFALNTDPNSVIDAALSGSTPSDSTQRIQDPDLPSEAHVHFMMELAKRILTEAGGTHSSAIFITPAATIQALPNVVCRPLQLFAFQVGLYAIGLHNKISPNWYTRTYSSCVSWITSQVTEIGPPAVDYLFNSWQNHLTPSEVASIADKASQSHDPTMVGLAALLALEALNYAHRLSPAEIQRALSQCRDQGQNMLERACLVIEQVAAASDIYPDVVFQVAQTWYEMYTRALDAERSTSTAEGSAHVDSSGPSGSPMQEPQQRSPAAFNSAGPSSSTSSPAGGVEPAVGQRAMPSTPSGALSSHGHPYGMLDAQQAQMLMCYGTAFPTPDNVFQPQFPILTPQGNPVLPPLIRIAPPQPGSVQVGLQTGYNVFRDVPLLPNSAFQPAPAAQALFHQPQPPTICWPDVSNMCVNPRLRLTTPAPTIPGGGLIRPGMSAYLGPTGQLTSPTILSLGIPDPTINLVVAATDGNTSGGTSVERESSSSSFYLHAAYRVGMLAMKTMERRNAEDRTYVKFSPNPPYGDDVKWLLQVCRVLGLEYVQSFCSAACRYVVSPFIFYELTADVASFLTNKIASVPSAISPYLPPIYSDPYFYNLVSCTVTSFYRVALQKISLPRILANDVEDLCTLVRTAKTAFSYLPDGESQFHNFMQTLRKQQKCKKDIWYQIVNAVK</sequence>
<dbReference type="GO" id="GO:0031462">
    <property type="term" value="C:Cul2-RING ubiquitin ligase complex"/>
    <property type="evidence" value="ECO:0007669"/>
    <property type="project" value="TreeGrafter"/>
</dbReference>
<dbReference type="InterPro" id="IPR007527">
    <property type="entry name" value="Znf_SWIM"/>
</dbReference>
<evidence type="ECO:0000256" key="3">
    <source>
        <dbReference type="ARBA" id="ARBA00022833"/>
    </source>
</evidence>
<evidence type="ECO:0000259" key="6">
    <source>
        <dbReference type="PROSITE" id="PS50966"/>
    </source>
</evidence>
<feature type="compositionally biased region" description="Polar residues" evidence="5">
    <location>
        <begin position="1037"/>
        <end position="1048"/>
    </location>
</feature>
<feature type="region of interest" description="Disordered" evidence="5">
    <location>
        <begin position="1386"/>
        <end position="1458"/>
    </location>
</feature>
<dbReference type="InterPro" id="IPR057945">
    <property type="entry name" value="TPR_ZSWIM8"/>
</dbReference>
<keyword evidence="1" id="KW-0479">Metal-binding</keyword>
<dbReference type="STRING" id="144512.A0A0V0U7N5"/>
<keyword evidence="8" id="KW-1185">Reference proteome</keyword>
<dbReference type="Pfam" id="PF21055">
    <property type="entry name" value="ZSWIM4-8_C"/>
    <property type="match status" value="1"/>
</dbReference>
<gene>
    <name evidence="7" type="primary">Zswim8</name>
    <name evidence="7" type="ORF">T05_10397</name>
</gene>
<organism evidence="7 8">
    <name type="scientific">Trichinella murrelli</name>
    <dbReference type="NCBI Taxonomy" id="144512"/>
    <lineage>
        <taxon>Eukaryota</taxon>
        <taxon>Metazoa</taxon>
        <taxon>Ecdysozoa</taxon>
        <taxon>Nematoda</taxon>
        <taxon>Enoplea</taxon>
        <taxon>Dorylaimia</taxon>
        <taxon>Trichinellida</taxon>
        <taxon>Trichinellidae</taxon>
        <taxon>Trichinella</taxon>
    </lineage>
</organism>
<proteinExistence type="predicted"/>
<dbReference type="OrthoDB" id="10013584at2759"/>
<feature type="compositionally biased region" description="Low complexity" evidence="5">
    <location>
        <begin position="1420"/>
        <end position="1433"/>
    </location>
</feature>
<dbReference type="Pfam" id="PF25572">
    <property type="entry name" value="TPR_ZSWIM8"/>
    <property type="match status" value="1"/>
</dbReference>
<dbReference type="PROSITE" id="PS50966">
    <property type="entry name" value="ZF_SWIM"/>
    <property type="match status" value="1"/>
</dbReference>
<name>A0A0V0U7N5_9BILA</name>
<dbReference type="PANTHER" id="PTHR22619:SF1">
    <property type="entry name" value="ZINC FINGER SWIM DOMAIN-CONTAINING PROTEIN 8"/>
    <property type="match status" value="1"/>
</dbReference>
<evidence type="ECO:0000256" key="4">
    <source>
        <dbReference type="PROSITE-ProRule" id="PRU00325"/>
    </source>
</evidence>